<reference evidence="7 8" key="1">
    <citation type="submission" date="2020-02" db="EMBL/GenBank/DDBJ databases">
        <title>Bacillus aquiflavi sp. nov., isolated from yellow water of strong flavor Chinese baijiu in Yibin region of China.</title>
        <authorList>
            <person name="Xie J."/>
        </authorList>
    </citation>
    <scope>NUCLEOTIDE SEQUENCE [LARGE SCALE GENOMIC DNA]</scope>
    <source>
        <strain evidence="7 8">3H-10</strain>
    </source>
</reference>
<dbReference type="InterPro" id="IPR011010">
    <property type="entry name" value="DNA_brk_join_enz"/>
</dbReference>
<evidence type="ECO:0000256" key="1">
    <source>
        <dbReference type="ARBA" id="ARBA00008857"/>
    </source>
</evidence>
<dbReference type="Pfam" id="PF00589">
    <property type="entry name" value="Phage_integrase"/>
    <property type="match status" value="1"/>
</dbReference>
<dbReference type="AlphaFoldDB" id="A0A6B3VY85"/>
<dbReference type="GO" id="GO:0006310">
    <property type="term" value="P:DNA recombination"/>
    <property type="evidence" value="ECO:0007669"/>
    <property type="project" value="UniProtKB-KW"/>
</dbReference>
<dbReference type="InterPro" id="IPR013762">
    <property type="entry name" value="Integrase-like_cat_sf"/>
</dbReference>
<keyword evidence="8" id="KW-1185">Reference proteome</keyword>
<evidence type="ECO:0000256" key="2">
    <source>
        <dbReference type="ARBA" id="ARBA00023125"/>
    </source>
</evidence>
<comment type="similarity">
    <text evidence="1">Belongs to the 'phage' integrase family.</text>
</comment>
<protein>
    <submittedName>
        <fullName evidence="7">Tyrosine-type recombinase/integrase</fullName>
    </submittedName>
</protein>
<keyword evidence="2" id="KW-0238">DNA-binding</keyword>
<reference evidence="6 9" key="2">
    <citation type="submission" date="2020-07" db="EMBL/GenBank/DDBJ databases">
        <authorList>
            <person name="Feng H."/>
        </authorList>
    </citation>
    <scope>NUCLEOTIDE SEQUENCE [LARGE SCALE GENOMIC DNA]</scope>
    <source>
        <strain evidence="6">S-12</strain>
        <strain evidence="9">s-12</strain>
    </source>
</reference>
<dbReference type="Gene3D" id="1.10.443.10">
    <property type="entry name" value="Intergrase catalytic core"/>
    <property type="match status" value="1"/>
</dbReference>
<evidence type="ECO:0000313" key="8">
    <source>
        <dbReference type="Proteomes" id="UP000472971"/>
    </source>
</evidence>
<gene>
    <name evidence="7" type="ORF">G4D64_10395</name>
    <name evidence="6" type="ORF">H1Z61_11000</name>
</gene>
<sequence length="535" mass="61562">MTINNNLPLVDYTPSKSVKEARCGNNKFSDDIWDFKGFVEAPHWNDAKFRIDFTSFSQWESIKITIKKYIHSELLMNGFNSVKRKHSAFKQLIDFLNENHSIESFQDFTDNTIREYFQYLLKAISERGTPLSPMSIKKSAQVVKELLIRGGQRDWEVPTNTTKINSIYNELIINNKTLKEGTKFGVTNKVLPEEEVINSLIKTAREQLEKGEDVLTSASILLSTQLGLRISEVVLIQEGCLSVINGEYQITYLTSKTQKTPERVTRPANEIVVEAIRALEKHSKPLIRQFGEPYLFLTYTNRRKDPITIASHSNWTAKRLNPFIKKHDLRDEKGNLLKLTQHYFRHIFATYALKGGMKLHDVAEMMNHKSIMMTETYDHTKGQKQEVIKDILSGEIPVTTTNKIVLESLEGEENPFKGLTTDQVDKMRRALKIELLPHGMCLHHPMRGEPCEQDGVCLGCHEFIASARHLPVYEARLERVEQELNTLDNDKSIYTTKLRFQQGMLEKYVSDLQKKLAEKEFQEALLEVAGAKHDE</sequence>
<dbReference type="RefSeq" id="WP_107920282.1">
    <property type="nucleotide sequence ID" value="NZ_CP082780.1"/>
</dbReference>
<dbReference type="CDD" id="cd00397">
    <property type="entry name" value="DNA_BRE_C"/>
    <property type="match status" value="1"/>
</dbReference>
<dbReference type="PANTHER" id="PTHR30349:SF41">
    <property type="entry name" value="INTEGRASE_RECOMBINASE PROTEIN MJ0367-RELATED"/>
    <property type="match status" value="1"/>
</dbReference>
<dbReference type="GO" id="GO:0003677">
    <property type="term" value="F:DNA binding"/>
    <property type="evidence" value="ECO:0007669"/>
    <property type="project" value="UniProtKB-KW"/>
</dbReference>
<dbReference type="PROSITE" id="PS51898">
    <property type="entry name" value="TYR_RECOMBINASE"/>
    <property type="match status" value="1"/>
</dbReference>
<evidence type="ECO:0000313" key="7">
    <source>
        <dbReference type="EMBL" id="NEY81902.1"/>
    </source>
</evidence>
<dbReference type="InterPro" id="IPR002104">
    <property type="entry name" value="Integrase_catalytic"/>
</dbReference>
<dbReference type="Proteomes" id="UP000570010">
    <property type="component" value="Unassembled WGS sequence"/>
</dbReference>
<evidence type="ECO:0000313" key="6">
    <source>
        <dbReference type="EMBL" id="MBA4537645.1"/>
    </source>
</evidence>
<comment type="caution">
    <text evidence="7">The sequence shown here is derived from an EMBL/GenBank/DDBJ whole genome shotgun (WGS) entry which is preliminary data.</text>
</comment>
<name>A0A6B3VY85_9BACI</name>
<dbReference type="PANTHER" id="PTHR30349">
    <property type="entry name" value="PHAGE INTEGRASE-RELATED"/>
    <property type="match status" value="1"/>
</dbReference>
<organism evidence="7 8">
    <name type="scientific">Bacillus aquiflavi</name>
    <dbReference type="NCBI Taxonomy" id="2672567"/>
    <lineage>
        <taxon>Bacteria</taxon>
        <taxon>Bacillati</taxon>
        <taxon>Bacillota</taxon>
        <taxon>Bacilli</taxon>
        <taxon>Bacillales</taxon>
        <taxon>Bacillaceae</taxon>
        <taxon>Bacillus</taxon>
    </lineage>
</organism>
<keyword evidence="3" id="KW-0233">DNA recombination</keyword>
<dbReference type="EMBL" id="JACEIO010000025">
    <property type="protein sequence ID" value="MBA4537645.1"/>
    <property type="molecule type" value="Genomic_DNA"/>
</dbReference>
<proteinExistence type="inferred from homology"/>
<evidence type="ECO:0000256" key="3">
    <source>
        <dbReference type="ARBA" id="ARBA00023172"/>
    </source>
</evidence>
<dbReference type="GO" id="GO:0015074">
    <property type="term" value="P:DNA integration"/>
    <property type="evidence" value="ECO:0007669"/>
    <property type="project" value="InterPro"/>
</dbReference>
<dbReference type="InterPro" id="IPR050090">
    <property type="entry name" value="Tyrosine_recombinase_XerCD"/>
</dbReference>
<dbReference type="EMBL" id="JAAIWN010000023">
    <property type="protein sequence ID" value="NEY81902.1"/>
    <property type="molecule type" value="Genomic_DNA"/>
</dbReference>
<dbReference type="SUPFAM" id="SSF56349">
    <property type="entry name" value="DNA breaking-rejoining enzymes"/>
    <property type="match status" value="1"/>
</dbReference>
<keyword evidence="4" id="KW-0175">Coiled coil</keyword>
<dbReference type="Proteomes" id="UP000472971">
    <property type="component" value="Unassembled WGS sequence"/>
</dbReference>
<evidence type="ECO:0000256" key="4">
    <source>
        <dbReference type="SAM" id="Coils"/>
    </source>
</evidence>
<feature type="domain" description="Tyr recombinase" evidence="5">
    <location>
        <begin position="186"/>
        <end position="390"/>
    </location>
</feature>
<accession>A0A6B3VY85</accession>
<evidence type="ECO:0000313" key="9">
    <source>
        <dbReference type="Proteomes" id="UP000570010"/>
    </source>
</evidence>
<feature type="coiled-coil region" evidence="4">
    <location>
        <begin position="470"/>
        <end position="497"/>
    </location>
</feature>
<evidence type="ECO:0000259" key="5">
    <source>
        <dbReference type="PROSITE" id="PS51898"/>
    </source>
</evidence>